<feature type="transmembrane region" description="Helical" evidence="1">
    <location>
        <begin position="144"/>
        <end position="164"/>
    </location>
</feature>
<dbReference type="Proteomes" id="UP000179284">
    <property type="component" value="Chromosome I"/>
</dbReference>
<feature type="transmembrane region" description="Helical" evidence="1">
    <location>
        <begin position="176"/>
        <end position="205"/>
    </location>
</feature>
<feature type="transmembrane region" description="Helical" evidence="1">
    <location>
        <begin position="339"/>
        <end position="356"/>
    </location>
</feature>
<accession>A0A1D9NZB0</accession>
<gene>
    <name evidence="2" type="ORF">bhn_I0525</name>
</gene>
<evidence type="ECO:0000256" key="1">
    <source>
        <dbReference type="SAM" id="Phobius"/>
    </source>
</evidence>
<feature type="transmembrane region" description="Helical" evidence="1">
    <location>
        <begin position="314"/>
        <end position="333"/>
    </location>
</feature>
<feature type="transmembrane region" description="Helical" evidence="1">
    <location>
        <begin position="226"/>
        <end position="244"/>
    </location>
</feature>
<feature type="transmembrane region" description="Helical" evidence="1">
    <location>
        <begin position="91"/>
        <end position="110"/>
    </location>
</feature>
<evidence type="ECO:0000313" key="2">
    <source>
        <dbReference type="EMBL" id="AOZ95559.1"/>
    </source>
</evidence>
<feature type="transmembrane region" description="Helical" evidence="1">
    <location>
        <begin position="116"/>
        <end position="132"/>
    </location>
</feature>
<keyword evidence="1" id="KW-0812">Transmembrane</keyword>
<reference evidence="3" key="1">
    <citation type="submission" date="2016-10" db="EMBL/GenBank/DDBJ databases">
        <title>The complete genome sequence of the rumen bacterium Butyrivibrio hungatei MB2003.</title>
        <authorList>
            <person name="Palevich N."/>
            <person name="Kelly W.J."/>
            <person name="Leahy S.C."/>
            <person name="Altermann E."/>
            <person name="Rakonjac J."/>
            <person name="Attwood G.T."/>
        </authorList>
    </citation>
    <scope>NUCLEOTIDE SEQUENCE [LARGE SCALE GENOMIC DNA]</scope>
    <source>
        <strain evidence="3">MB2003</strain>
    </source>
</reference>
<keyword evidence="1" id="KW-0472">Membrane</keyword>
<dbReference type="KEGG" id="bhu:bhn_I0525"/>
<evidence type="ECO:0008006" key="4">
    <source>
        <dbReference type="Google" id="ProtNLM"/>
    </source>
</evidence>
<feature type="transmembrane region" description="Helical" evidence="1">
    <location>
        <begin position="282"/>
        <end position="302"/>
    </location>
</feature>
<name>A0A1D9NZB0_9FIRM</name>
<keyword evidence="3" id="KW-1185">Reference proteome</keyword>
<sequence length="507" mass="57090">MKKDRLTEYIAAVLLAASIVSLVFVFANANISHYTARMESDIASETLLATVLYENNFIQPDSWYASTAIRLISTPNLAAFIYPLVGCDANLAMGISCTAMMVIMLVVMGLYCKQTGFPVLAALSSILLVLAFTKPSDEWQRMIFVYASYYVSHIITLFMILMLYNRAVRKQKVELWVFALSMLVAVVNGLQGMHGCLFIYFPLLGLEIVKRVIFRIQTRKLDRKRIFAWVVLMTAVSIIASKLTSSNNIGASRNIRNALPKFRDEVWPSIVDMVALDNYGTLRVVIIIAAILGYLMALGKLFGREKEDSVRFSVLLFPAGFVVCLLLTTFTTVEVAGRYFLMLLFTIAVGNALFIMNVKNKSIKVFVVFIAIFGILQASGFNNELVAHDDSEHLDVYKVAAWMNEKGYEYGYSSFDHANCITVMGNNTAKVRAVNNMKDMNGCKWLTDVTWYPPVKSEEGPTCYVVTDYLAQDFNEFMDRVEPEVLETAQVGVYTIYVLDHDYTVWE</sequence>
<keyword evidence="1" id="KW-1133">Transmembrane helix</keyword>
<feature type="transmembrane region" description="Helical" evidence="1">
    <location>
        <begin position="9"/>
        <end position="31"/>
    </location>
</feature>
<dbReference type="EMBL" id="CP017831">
    <property type="protein sequence ID" value="AOZ95559.1"/>
    <property type="molecule type" value="Genomic_DNA"/>
</dbReference>
<dbReference type="RefSeq" id="WP_071175328.1">
    <property type="nucleotide sequence ID" value="NZ_CP017831.1"/>
</dbReference>
<organism evidence="2 3">
    <name type="scientific">Butyrivibrio hungatei</name>
    <dbReference type="NCBI Taxonomy" id="185008"/>
    <lineage>
        <taxon>Bacteria</taxon>
        <taxon>Bacillati</taxon>
        <taxon>Bacillota</taxon>
        <taxon>Clostridia</taxon>
        <taxon>Lachnospirales</taxon>
        <taxon>Lachnospiraceae</taxon>
        <taxon>Butyrivibrio</taxon>
    </lineage>
</organism>
<protein>
    <recommendedName>
        <fullName evidence="4">Dolichyl-phosphate-mannose-protein mannosyltransferase</fullName>
    </recommendedName>
</protein>
<dbReference type="OrthoDB" id="1997885at2"/>
<feature type="transmembrane region" description="Helical" evidence="1">
    <location>
        <begin position="363"/>
        <end position="381"/>
    </location>
</feature>
<evidence type="ECO:0000313" key="3">
    <source>
        <dbReference type="Proteomes" id="UP000179284"/>
    </source>
</evidence>
<dbReference type="AlphaFoldDB" id="A0A1D9NZB0"/>
<proteinExistence type="predicted"/>